<dbReference type="InterPro" id="IPR011104">
    <property type="entry name" value="Hpr_kin/Pase_C"/>
</dbReference>
<name>A0A7T2LN45_9SPHN</name>
<keyword evidence="3" id="KW-1185">Reference proteome</keyword>
<organism evidence="2 3">
    <name type="scientific">Allosphingosinicella flava</name>
    <dbReference type="NCBI Taxonomy" id="2771430"/>
    <lineage>
        <taxon>Bacteria</taxon>
        <taxon>Pseudomonadati</taxon>
        <taxon>Pseudomonadota</taxon>
        <taxon>Alphaproteobacteria</taxon>
        <taxon>Sphingomonadales</taxon>
        <taxon>Sphingomonadaceae</taxon>
        <taxon>Allosphingosinicella</taxon>
    </lineage>
</organism>
<evidence type="ECO:0000313" key="2">
    <source>
        <dbReference type="EMBL" id="QPQ56215.1"/>
    </source>
</evidence>
<dbReference type="InterPro" id="IPR027417">
    <property type="entry name" value="P-loop_NTPase"/>
</dbReference>
<gene>
    <name evidence="2" type="ORF">IC614_03330</name>
</gene>
<sequence>MGTALSSETIHGTTVAIGGRGVVICGRSGSGKSDLGLRLIDRGGVLVSDDYTYFRRTNGQLLASAPDTIRGRIEVRGIGIVDYPAAQDVPVGLIVELDDRIERMPEPSMRRIAGIDVPRIALAGLENSAPIKVELALRMFGLGVA</sequence>
<dbReference type="Proteomes" id="UP000594873">
    <property type="component" value="Chromosome"/>
</dbReference>
<dbReference type="KEGG" id="sflv:IC614_03330"/>
<dbReference type="EMBL" id="CP065592">
    <property type="protein sequence ID" value="QPQ56215.1"/>
    <property type="molecule type" value="Genomic_DNA"/>
</dbReference>
<evidence type="ECO:0000313" key="3">
    <source>
        <dbReference type="Proteomes" id="UP000594873"/>
    </source>
</evidence>
<accession>A0A7T2LN45</accession>
<dbReference type="RefSeq" id="WP_200973074.1">
    <property type="nucleotide sequence ID" value="NZ_CP065592.1"/>
</dbReference>
<dbReference type="GO" id="GO:0000155">
    <property type="term" value="F:phosphorelay sensor kinase activity"/>
    <property type="evidence" value="ECO:0007669"/>
    <property type="project" value="InterPro"/>
</dbReference>
<dbReference type="GO" id="GO:0006109">
    <property type="term" value="P:regulation of carbohydrate metabolic process"/>
    <property type="evidence" value="ECO:0007669"/>
    <property type="project" value="InterPro"/>
</dbReference>
<dbReference type="CDD" id="cd01918">
    <property type="entry name" value="HprK_C"/>
    <property type="match status" value="1"/>
</dbReference>
<dbReference type="GO" id="GO:0005524">
    <property type="term" value="F:ATP binding"/>
    <property type="evidence" value="ECO:0007669"/>
    <property type="project" value="InterPro"/>
</dbReference>
<dbReference type="PANTHER" id="PTHR30305">
    <property type="entry name" value="PROTEIN YJDM-RELATED"/>
    <property type="match status" value="1"/>
</dbReference>
<dbReference type="SUPFAM" id="SSF53795">
    <property type="entry name" value="PEP carboxykinase-like"/>
    <property type="match status" value="1"/>
</dbReference>
<keyword evidence="2" id="KW-0808">Transferase</keyword>
<dbReference type="PANTHER" id="PTHR30305:SF1">
    <property type="entry name" value="HPR KINASE_PHOSPHORYLASE"/>
    <property type="match status" value="1"/>
</dbReference>
<dbReference type="AlphaFoldDB" id="A0A7T2LN45"/>
<proteinExistence type="predicted"/>
<dbReference type="Pfam" id="PF07475">
    <property type="entry name" value="Hpr_kinase_C"/>
    <property type="match status" value="1"/>
</dbReference>
<keyword evidence="2" id="KW-0418">Kinase</keyword>
<feature type="domain" description="HPr kinase/phosphorylase C-terminal" evidence="1">
    <location>
        <begin position="7"/>
        <end position="83"/>
    </location>
</feature>
<dbReference type="Gene3D" id="3.40.50.300">
    <property type="entry name" value="P-loop containing nucleotide triphosphate hydrolases"/>
    <property type="match status" value="1"/>
</dbReference>
<reference evidence="2 3" key="1">
    <citation type="submission" date="2020-11" db="EMBL/GenBank/DDBJ databases">
        <title>Genome seq and assembly of Sphingosinicella sp.</title>
        <authorList>
            <person name="Chhetri G."/>
        </authorList>
    </citation>
    <scope>NUCLEOTIDE SEQUENCE [LARGE SCALE GENOMIC DNA]</scope>
    <source>
        <strain evidence="2 3">UDD2</strain>
    </source>
</reference>
<evidence type="ECO:0000259" key="1">
    <source>
        <dbReference type="Pfam" id="PF07475"/>
    </source>
</evidence>
<protein>
    <submittedName>
        <fullName evidence="2">HPr kinase/phosphatase C-terminal domain-containing protein</fullName>
    </submittedName>
</protein>